<organism evidence="3 4">
    <name type="scientific">Vitreoscilla massiliensis</name>
    <dbReference type="NCBI Taxonomy" id="1689272"/>
    <lineage>
        <taxon>Bacteria</taxon>
        <taxon>Pseudomonadati</taxon>
        <taxon>Pseudomonadota</taxon>
        <taxon>Betaproteobacteria</taxon>
        <taxon>Neisseriales</taxon>
        <taxon>Neisseriaceae</taxon>
        <taxon>Vitreoscilla</taxon>
    </lineage>
</organism>
<dbReference type="RefSeq" id="WP_058357750.1">
    <property type="nucleotide sequence ID" value="NZ_CABKVG010000010.1"/>
</dbReference>
<dbReference type="PANTHER" id="PTHR43428">
    <property type="entry name" value="ARSENATE REDUCTASE"/>
    <property type="match status" value="1"/>
</dbReference>
<sequence length="156" mass="16533">MNFLFLCTGNSCRSILSEALFNAACPPTWHADSAGSHPTGRVHAQTLAALQATGIDIAGLHSKAIADIHTPVDVVITVCADADAACPAFPGSVLRAHWGLSDPSIGLPIDQVSTHPTAFCLTIARIQLRLQHLFAADFEHLSRDEQQACLDGIGRL</sequence>
<name>A0ABY4DZY8_9NEIS</name>
<protein>
    <submittedName>
        <fullName evidence="3">Low molecular weight phosphatase family protein</fullName>
    </submittedName>
</protein>
<evidence type="ECO:0000313" key="4">
    <source>
        <dbReference type="Proteomes" id="UP000832011"/>
    </source>
</evidence>
<accession>A0ABY4DZY8</accession>
<reference evidence="3 4" key="1">
    <citation type="journal article" date="2022" name="Res Sq">
        <title>Evolution of multicellular longitudinally dividing oral cavity symbionts (Neisseriaceae).</title>
        <authorList>
            <person name="Nyongesa S."/>
            <person name="Weber P."/>
            <person name="Bernet E."/>
            <person name="Pullido F."/>
            <person name="Nieckarz M."/>
            <person name="Delaby M."/>
            <person name="Nieves C."/>
            <person name="Viehboeck T."/>
            <person name="Krause N."/>
            <person name="Rivera-Millot A."/>
            <person name="Nakamura A."/>
            <person name="Vischer N."/>
            <person name="VanNieuwenhze M."/>
            <person name="Brun Y."/>
            <person name="Cava F."/>
            <person name="Bulgheresi S."/>
            <person name="Veyrier F."/>
        </authorList>
    </citation>
    <scope>NUCLEOTIDE SEQUENCE [LARGE SCALE GENOMIC DNA]</scope>
    <source>
        <strain evidence="3 4">SN4</strain>
    </source>
</reference>
<evidence type="ECO:0000259" key="2">
    <source>
        <dbReference type="SMART" id="SM00226"/>
    </source>
</evidence>
<evidence type="ECO:0000256" key="1">
    <source>
        <dbReference type="ARBA" id="ARBA00022849"/>
    </source>
</evidence>
<dbReference type="Gene3D" id="3.40.50.2300">
    <property type="match status" value="1"/>
</dbReference>
<dbReference type="InterPro" id="IPR023485">
    <property type="entry name" value="Ptyr_pPase"/>
</dbReference>
<keyword evidence="4" id="KW-1185">Reference proteome</keyword>
<dbReference type="PANTHER" id="PTHR43428:SF1">
    <property type="entry name" value="ARSENATE REDUCTASE"/>
    <property type="match status" value="1"/>
</dbReference>
<dbReference type="SUPFAM" id="SSF52788">
    <property type="entry name" value="Phosphotyrosine protein phosphatases I"/>
    <property type="match status" value="1"/>
</dbReference>
<dbReference type="InterPro" id="IPR036196">
    <property type="entry name" value="Ptyr_pPase_sf"/>
</dbReference>
<dbReference type="Pfam" id="PF01451">
    <property type="entry name" value="LMWPc"/>
    <property type="match status" value="1"/>
</dbReference>
<gene>
    <name evidence="3" type="ORF">LVJ82_13970</name>
</gene>
<dbReference type="EMBL" id="CP091511">
    <property type="protein sequence ID" value="UOO88564.1"/>
    <property type="molecule type" value="Genomic_DNA"/>
</dbReference>
<evidence type="ECO:0000313" key="3">
    <source>
        <dbReference type="EMBL" id="UOO88564.1"/>
    </source>
</evidence>
<proteinExistence type="predicted"/>
<dbReference type="SMART" id="SM00226">
    <property type="entry name" value="LMWPc"/>
    <property type="match status" value="1"/>
</dbReference>
<dbReference type="Proteomes" id="UP000832011">
    <property type="component" value="Chromosome"/>
</dbReference>
<keyword evidence="1" id="KW-0059">Arsenical resistance</keyword>
<feature type="domain" description="Phosphotyrosine protein phosphatase I" evidence="2">
    <location>
        <begin position="1"/>
        <end position="136"/>
    </location>
</feature>